<keyword evidence="2" id="KW-1185">Reference proteome</keyword>
<sequence>MQNLIKYIVVTPVGRPGWTGVKLVRKHLPTLKAKYTELPEAKVWD</sequence>
<gene>
    <name evidence="1" type="ORF">NDI37_03215</name>
</gene>
<reference evidence="1 2" key="1">
    <citation type="submission" date="2022-04" db="EMBL/GenBank/DDBJ databases">
        <title>Positive selection, recombination, and allopatry shape intraspecific diversity of widespread and dominant cyanobacteria.</title>
        <authorList>
            <person name="Wei J."/>
            <person name="Shu W."/>
            <person name="Hu C."/>
        </authorList>
    </citation>
    <scope>NUCLEOTIDE SEQUENCE [LARGE SCALE GENOMIC DNA]</scope>
    <source>
        <strain evidence="1 2">GB2-A5</strain>
    </source>
</reference>
<organism evidence="1 2">
    <name type="scientific">Funiculus sociatus GB2-A5</name>
    <dbReference type="NCBI Taxonomy" id="2933946"/>
    <lineage>
        <taxon>Bacteria</taxon>
        <taxon>Bacillati</taxon>
        <taxon>Cyanobacteriota</taxon>
        <taxon>Cyanophyceae</taxon>
        <taxon>Coleofasciculales</taxon>
        <taxon>Coleofasciculaceae</taxon>
        <taxon>Funiculus</taxon>
    </lineage>
</organism>
<accession>A0ABV0JJ67</accession>
<evidence type="ECO:0000313" key="1">
    <source>
        <dbReference type="EMBL" id="MEP0863475.1"/>
    </source>
</evidence>
<dbReference type="EMBL" id="JAMPKK010000004">
    <property type="protein sequence ID" value="MEP0863475.1"/>
    <property type="molecule type" value="Genomic_DNA"/>
</dbReference>
<name>A0ABV0JJ67_9CYAN</name>
<comment type="caution">
    <text evidence="1">The sequence shown here is derived from an EMBL/GenBank/DDBJ whole genome shotgun (WGS) entry which is preliminary data.</text>
</comment>
<dbReference type="Proteomes" id="UP001442494">
    <property type="component" value="Unassembled WGS sequence"/>
</dbReference>
<protein>
    <submittedName>
        <fullName evidence="1">Uncharacterized protein</fullName>
    </submittedName>
</protein>
<evidence type="ECO:0000313" key="2">
    <source>
        <dbReference type="Proteomes" id="UP001442494"/>
    </source>
</evidence>
<proteinExistence type="predicted"/>